<proteinExistence type="predicted"/>
<sequence>MCSSPATYAVTVSLRKKTCALTSEAGMAMDPTGSTNAPSALTLPVPAGRAVLPALALPLPRPASSCVVDRLASFSHSWRDAVDSKEDGANGENKLTRAFSVTRLHAKAAAEIRSQR</sequence>
<dbReference type="AlphaFoldDB" id="A0A9J6H6Z8"/>
<protein>
    <submittedName>
        <fullName evidence="1">Uncharacterized protein</fullName>
    </submittedName>
</protein>
<dbReference type="VEuPathDB" id="VectorBase:HLOH_062294"/>
<evidence type="ECO:0000313" key="2">
    <source>
        <dbReference type="Proteomes" id="UP000821853"/>
    </source>
</evidence>
<reference evidence="1 2" key="1">
    <citation type="journal article" date="2020" name="Cell">
        <title>Large-Scale Comparative Analyses of Tick Genomes Elucidate Their Genetic Diversity and Vector Capacities.</title>
        <authorList>
            <consortium name="Tick Genome and Microbiome Consortium (TIGMIC)"/>
            <person name="Jia N."/>
            <person name="Wang J."/>
            <person name="Shi W."/>
            <person name="Du L."/>
            <person name="Sun Y."/>
            <person name="Zhan W."/>
            <person name="Jiang J.F."/>
            <person name="Wang Q."/>
            <person name="Zhang B."/>
            <person name="Ji P."/>
            <person name="Bell-Sakyi L."/>
            <person name="Cui X.M."/>
            <person name="Yuan T.T."/>
            <person name="Jiang B.G."/>
            <person name="Yang W.F."/>
            <person name="Lam T.T."/>
            <person name="Chang Q.C."/>
            <person name="Ding S.J."/>
            <person name="Wang X.J."/>
            <person name="Zhu J.G."/>
            <person name="Ruan X.D."/>
            <person name="Zhao L."/>
            <person name="Wei J.T."/>
            <person name="Ye R.Z."/>
            <person name="Que T.C."/>
            <person name="Du C.H."/>
            <person name="Zhou Y.H."/>
            <person name="Cheng J.X."/>
            <person name="Dai P.F."/>
            <person name="Guo W.B."/>
            <person name="Han X.H."/>
            <person name="Huang E.J."/>
            <person name="Li L.F."/>
            <person name="Wei W."/>
            <person name="Gao Y.C."/>
            <person name="Liu J.Z."/>
            <person name="Shao H.Z."/>
            <person name="Wang X."/>
            <person name="Wang C.C."/>
            <person name="Yang T.C."/>
            <person name="Huo Q.B."/>
            <person name="Li W."/>
            <person name="Chen H.Y."/>
            <person name="Chen S.E."/>
            <person name="Zhou L.G."/>
            <person name="Ni X.B."/>
            <person name="Tian J.H."/>
            <person name="Sheng Y."/>
            <person name="Liu T."/>
            <person name="Pan Y.S."/>
            <person name="Xia L.Y."/>
            <person name="Li J."/>
            <person name="Zhao F."/>
            <person name="Cao W.C."/>
        </authorList>
    </citation>
    <scope>NUCLEOTIDE SEQUENCE [LARGE SCALE GENOMIC DNA]</scope>
    <source>
        <strain evidence="1">HaeL-2018</strain>
    </source>
</reference>
<evidence type="ECO:0000313" key="1">
    <source>
        <dbReference type="EMBL" id="KAH9382647.1"/>
    </source>
</evidence>
<name>A0A9J6H6Z8_HAELO</name>
<comment type="caution">
    <text evidence="1">The sequence shown here is derived from an EMBL/GenBank/DDBJ whole genome shotgun (WGS) entry which is preliminary data.</text>
</comment>
<accession>A0A9J6H6Z8</accession>
<dbReference type="EMBL" id="JABSTR010000084">
    <property type="protein sequence ID" value="KAH9382647.1"/>
    <property type="molecule type" value="Genomic_DNA"/>
</dbReference>
<keyword evidence="2" id="KW-1185">Reference proteome</keyword>
<organism evidence="1 2">
    <name type="scientific">Haemaphysalis longicornis</name>
    <name type="common">Bush tick</name>
    <dbReference type="NCBI Taxonomy" id="44386"/>
    <lineage>
        <taxon>Eukaryota</taxon>
        <taxon>Metazoa</taxon>
        <taxon>Ecdysozoa</taxon>
        <taxon>Arthropoda</taxon>
        <taxon>Chelicerata</taxon>
        <taxon>Arachnida</taxon>
        <taxon>Acari</taxon>
        <taxon>Parasitiformes</taxon>
        <taxon>Ixodida</taxon>
        <taxon>Ixodoidea</taxon>
        <taxon>Ixodidae</taxon>
        <taxon>Haemaphysalinae</taxon>
        <taxon>Haemaphysalis</taxon>
    </lineage>
</organism>
<gene>
    <name evidence="1" type="ORF">HPB48_023202</name>
</gene>
<dbReference type="Proteomes" id="UP000821853">
    <property type="component" value="Unassembled WGS sequence"/>
</dbReference>